<dbReference type="AlphaFoldDB" id="A0A2R8EZT0"/>
<organism evidence="1 2">
    <name type="scientific">Orientia tsutsugamushi</name>
    <name type="common">Rickettsia tsutsugamushi</name>
    <dbReference type="NCBI Taxonomy" id="784"/>
    <lineage>
        <taxon>Bacteria</taxon>
        <taxon>Pseudomonadati</taxon>
        <taxon>Pseudomonadota</taxon>
        <taxon>Alphaproteobacteria</taxon>
        <taxon>Rickettsiales</taxon>
        <taxon>Rickettsiaceae</taxon>
        <taxon>Rickettsieae</taxon>
        <taxon>Orientia</taxon>
    </lineage>
</organism>
<dbReference type="InterPro" id="IPR019734">
    <property type="entry name" value="TPR_rpt"/>
</dbReference>
<dbReference type="RefSeq" id="WP_108839605.1">
    <property type="nucleotide sequence ID" value="NZ_OOHR01000004.1"/>
</dbReference>
<evidence type="ECO:0000313" key="1">
    <source>
        <dbReference type="EMBL" id="SPM44677.1"/>
    </source>
</evidence>
<gene>
    <name evidence="1" type="ORF">FPW1038_01224</name>
</gene>
<protein>
    <submittedName>
        <fullName evidence="1">TPR repeat-containing protein 03</fullName>
    </submittedName>
</protein>
<dbReference type="Pfam" id="PF00515">
    <property type="entry name" value="TPR_1"/>
    <property type="match status" value="1"/>
</dbReference>
<sequence length="48" mass="5539">MKGFCLYRLGQHQEAIVNFDLAIKYDPNNATLYQLINILKQEIAGIKK</sequence>
<dbReference type="InterPro" id="IPR011990">
    <property type="entry name" value="TPR-like_helical_dom_sf"/>
</dbReference>
<dbReference type="Gene3D" id="1.25.40.10">
    <property type="entry name" value="Tetratricopeptide repeat domain"/>
    <property type="match status" value="1"/>
</dbReference>
<dbReference type="EMBL" id="OOHR01000004">
    <property type="protein sequence ID" value="SPM44677.1"/>
    <property type="molecule type" value="Genomic_DNA"/>
</dbReference>
<dbReference type="SUPFAM" id="SSF48452">
    <property type="entry name" value="TPR-like"/>
    <property type="match status" value="1"/>
</dbReference>
<accession>A0A2R8EZT0</accession>
<evidence type="ECO:0000313" key="2">
    <source>
        <dbReference type="Proteomes" id="UP000244889"/>
    </source>
</evidence>
<proteinExistence type="predicted"/>
<dbReference type="Proteomes" id="UP000244889">
    <property type="component" value="Unassembled WGS sequence"/>
</dbReference>
<name>A0A2R8EZT0_ORITS</name>
<reference evidence="2" key="1">
    <citation type="submission" date="2018-03" db="EMBL/GenBank/DDBJ databases">
        <authorList>
            <person name="Batty M. E."/>
            <person name="Batty M E."/>
        </authorList>
    </citation>
    <scope>NUCLEOTIDE SEQUENCE [LARGE SCALE GENOMIC DNA]</scope>
</reference>